<sequence length="39" mass="4300">LAADSKKAELVELLVVVKVVNVHLYQWLTGISYPTISTT</sequence>
<keyword evidence="2" id="KW-1185">Reference proteome</keyword>
<organism evidence="1 2">
    <name type="scientific">Funneliformis caledonium</name>
    <dbReference type="NCBI Taxonomy" id="1117310"/>
    <lineage>
        <taxon>Eukaryota</taxon>
        <taxon>Fungi</taxon>
        <taxon>Fungi incertae sedis</taxon>
        <taxon>Mucoromycota</taxon>
        <taxon>Glomeromycotina</taxon>
        <taxon>Glomeromycetes</taxon>
        <taxon>Glomerales</taxon>
        <taxon>Glomeraceae</taxon>
        <taxon>Funneliformis</taxon>
    </lineage>
</organism>
<comment type="caution">
    <text evidence="1">The sequence shown here is derived from an EMBL/GenBank/DDBJ whole genome shotgun (WGS) entry which is preliminary data.</text>
</comment>
<evidence type="ECO:0000313" key="1">
    <source>
        <dbReference type="EMBL" id="CAG8746646.1"/>
    </source>
</evidence>
<name>A0A9N9IS90_9GLOM</name>
<gene>
    <name evidence="1" type="ORF">FCALED_LOCUS16006</name>
</gene>
<dbReference type="Proteomes" id="UP000789570">
    <property type="component" value="Unassembled WGS sequence"/>
</dbReference>
<dbReference type="AlphaFoldDB" id="A0A9N9IS90"/>
<accession>A0A9N9IS90</accession>
<protein>
    <submittedName>
        <fullName evidence="1">17642_t:CDS:1</fullName>
    </submittedName>
</protein>
<evidence type="ECO:0000313" key="2">
    <source>
        <dbReference type="Proteomes" id="UP000789570"/>
    </source>
</evidence>
<proteinExistence type="predicted"/>
<reference evidence="1" key="1">
    <citation type="submission" date="2021-06" db="EMBL/GenBank/DDBJ databases">
        <authorList>
            <person name="Kallberg Y."/>
            <person name="Tangrot J."/>
            <person name="Rosling A."/>
        </authorList>
    </citation>
    <scope>NUCLEOTIDE SEQUENCE</scope>
    <source>
        <strain evidence="1">UK204</strain>
    </source>
</reference>
<dbReference type="EMBL" id="CAJVPQ010016800">
    <property type="protein sequence ID" value="CAG8746646.1"/>
    <property type="molecule type" value="Genomic_DNA"/>
</dbReference>
<feature type="non-terminal residue" evidence="1">
    <location>
        <position position="1"/>
    </location>
</feature>